<accession>A0ABN9Q3X9</accession>
<keyword evidence="3" id="KW-1185">Reference proteome</keyword>
<feature type="compositionally biased region" description="Basic and acidic residues" evidence="1">
    <location>
        <begin position="130"/>
        <end position="145"/>
    </location>
</feature>
<feature type="region of interest" description="Disordered" evidence="1">
    <location>
        <begin position="111"/>
        <end position="150"/>
    </location>
</feature>
<reference evidence="2" key="1">
    <citation type="submission" date="2023-10" db="EMBL/GenBank/DDBJ databases">
        <authorList>
            <person name="Chen Y."/>
            <person name="Shah S."/>
            <person name="Dougan E. K."/>
            <person name="Thang M."/>
            <person name="Chan C."/>
        </authorList>
    </citation>
    <scope>NUCLEOTIDE SEQUENCE [LARGE SCALE GENOMIC DNA]</scope>
</reference>
<feature type="non-terminal residue" evidence="2">
    <location>
        <position position="1"/>
    </location>
</feature>
<protein>
    <submittedName>
        <fullName evidence="2">Uncharacterized protein</fullName>
    </submittedName>
</protein>
<dbReference type="Proteomes" id="UP001189429">
    <property type="component" value="Unassembled WGS sequence"/>
</dbReference>
<name>A0ABN9Q3X9_9DINO</name>
<dbReference type="EMBL" id="CAUYUJ010002077">
    <property type="protein sequence ID" value="CAK0799087.1"/>
    <property type="molecule type" value="Genomic_DNA"/>
</dbReference>
<gene>
    <name evidence="2" type="ORF">PCOR1329_LOCUS7638</name>
</gene>
<evidence type="ECO:0000313" key="2">
    <source>
        <dbReference type="EMBL" id="CAK0799087.1"/>
    </source>
</evidence>
<proteinExistence type="predicted"/>
<sequence length="195" mass="20008">SLVLLAAVRRRGRAAADSSGRAGPVQVVGRLYRLPGLAHEQAAARVLPASESGRHAGPAARQGRVAPDRPRRARAAAAGPGRRGGGALAAGPPAGAELVRGRPLHGVFPPEAGGTRGGLGGGRPGGPHGEFARRQVAPRDRRPERAGPPLTAVLSAKGTRATEFNFYRLACLKPGQVCTPAEVAGEDDAEERDDL</sequence>
<organism evidence="2 3">
    <name type="scientific">Prorocentrum cordatum</name>
    <dbReference type="NCBI Taxonomy" id="2364126"/>
    <lineage>
        <taxon>Eukaryota</taxon>
        <taxon>Sar</taxon>
        <taxon>Alveolata</taxon>
        <taxon>Dinophyceae</taxon>
        <taxon>Prorocentrales</taxon>
        <taxon>Prorocentraceae</taxon>
        <taxon>Prorocentrum</taxon>
    </lineage>
</organism>
<evidence type="ECO:0000313" key="3">
    <source>
        <dbReference type="Proteomes" id="UP001189429"/>
    </source>
</evidence>
<comment type="caution">
    <text evidence="2">The sequence shown here is derived from an EMBL/GenBank/DDBJ whole genome shotgun (WGS) entry which is preliminary data.</text>
</comment>
<feature type="compositionally biased region" description="Gly residues" evidence="1">
    <location>
        <begin position="114"/>
        <end position="128"/>
    </location>
</feature>
<feature type="region of interest" description="Disordered" evidence="1">
    <location>
        <begin position="48"/>
        <end position="98"/>
    </location>
</feature>
<evidence type="ECO:0000256" key="1">
    <source>
        <dbReference type="SAM" id="MobiDB-lite"/>
    </source>
</evidence>